<accession>A0AAV3RMP0</accession>
<name>A0AAV3RMP0_LITER</name>
<dbReference type="EMBL" id="BAABME010010652">
    <property type="protein sequence ID" value="GAA0180685.1"/>
    <property type="molecule type" value="Genomic_DNA"/>
</dbReference>
<comment type="caution">
    <text evidence="1">The sequence shown here is derived from an EMBL/GenBank/DDBJ whole genome shotgun (WGS) entry which is preliminary data.</text>
</comment>
<sequence length="118" mass="13292">MYARVELNLCSYAMGASNNIRSLFLSICLLLVLQNGSRAVLVRAQYTNTYDVLGLATLAIVYPQLDETVVDPCYPVKLTWIECSYYYPYRVTALKLGSRKLSGELPDFSSYLTALEIM</sequence>
<reference evidence="1 2" key="1">
    <citation type="submission" date="2024-01" db="EMBL/GenBank/DDBJ databases">
        <title>The complete chloroplast genome sequence of Lithospermum erythrorhizon: insights into the phylogenetic relationship among Boraginaceae species and the maternal lineages of purple gromwells.</title>
        <authorList>
            <person name="Okada T."/>
            <person name="Watanabe K."/>
        </authorList>
    </citation>
    <scope>NUCLEOTIDE SEQUENCE [LARGE SCALE GENOMIC DNA]</scope>
</reference>
<dbReference type="AlphaFoldDB" id="A0AAV3RMP0"/>
<evidence type="ECO:0000313" key="1">
    <source>
        <dbReference type="EMBL" id="GAA0180685.1"/>
    </source>
</evidence>
<keyword evidence="2" id="KW-1185">Reference proteome</keyword>
<organism evidence="1 2">
    <name type="scientific">Lithospermum erythrorhizon</name>
    <name type="common">Purple gromwell</name>
    <name type="synonym">Lithospermum officinale var. erythrorhizon</name>
    <dbReference type="NCBI Taxonomy" id="34254"/>
    <lineage>
        <taxon>Eukaryota</taxon>
        <taxon>Viridiplantae</taxon>
        <taxon>Streptophyta</taxon>
        <taxon>Embryophyta</taxon>
        <taxon>Tracheophyta</taxon>
        <taxon>Spermatophyta</taxon>
        <taxon>Magnoliopsida</taxon>
        <taxon>eudicotyledons</taxon>
        <taxon>Gunneridae</taxon>
        <taxon>Pentapetalae</taxon>
        <taxon>asterids</taxon>
        <taxon>lamiids</taxon>
        <taxon>Boraginales</taxon>
        <taxon>Boraginaceae</taxon>
        <taxon>Boraginoideae</taxon>
        <taxon>Lithospermeae</taxon>
        <taxon>Lithospermum</taxon>
    </lineage>
</organism>
<evidence type="ECO:0000313" key="2">
    <source>
        <dbReference type="Proteomes" id="UP001454036"/>
    </source>
</evidence>
<gene>
    <name evidence="1" type="ORF">LIER_30144</name>
</gene>
<proteinExistence type="predicted"/>
<dbReference type="Proteomes" id="UP001454036">
    <property type="component" value="Unassembled WGS sequence"/>
</dbReference>
<protein>
    <submittedName>
        <fullName evidence="1">Uncharacterized protein</fullName>
    </submittedName>
</protein>